<feature type="compositionally biased region" description="Low complexity" evidence="1">
    <location>
        <begin position="163"/>
        <end position="174"/>
    </location>
</feature>
<feature type="compositionally biased region" description="Polar residues" evidence="1">
    <location>
        <begin position="350"/>
        <end position="361"/>
    </location>
</feature>
<evidence type="ECO:0000313" key="3">
    <source>
        <dbReference type="Proteomes" id="UP000800035"/>
    </source>
</evidence>
<feature type="region of interest" description="Disordered" evidence="1">
    <location>
        <begin position="157"/>
        <end position="208"/>
    </location>
</feature>
<evidence type="ECO:0000256" key="1">
    <source>
        <dbReference type="SAM" id="MobiDB-lite"/>
    </source>
</evidence>
<evidence type="ECO:0000313" key="2">
    <source>
        <dbReference type="EMBL" id="KAF1957739.1"/>
    </source>
</evidence>
<proteinExistence type="predicted"/>
<feature type="compositionally biased region" description="Acidic residues" evidence="1">
    <location>
        <begin position="248"/>
        <end position="259"/>
    </location>
</feature>
<dbReference type="Proteomes" id="UP000800035">
    <property type="component" value="Unassembled WGS sequence"/>
</dbReference>
<dbReference type="OrthoDB" id="3933088at2759"/>
<gene>
    <name evidence="2" type="ORF">CC80DRAFT_491109</name>
</gene>
<feature type="compositionally biased region" description="Polar residues" evidence="1">
    <location>
        <begin position="300"/>
        <end position="312"/>
    </location>
</feature>
<organism evidence="2 3">
    <name type="scientific">Byssothecium circinans</name>
    <dbReference type="NCBI Taxonomy" id="147558"/>
    <lineage>
        <taxon>Eukaryota</taxon>
        <taxon>Fungi</taxon>
        <taxon>Dikarya</taxon>
        <taxon>Ascomycota</taxon>
        <taxon>Pezizomycotina</taxon>
        <taxon>Dothideomycetes</taxon>
        <taxon>Pleosporomycetidae</taxon>
        <taxon>Pleosporales</taxon>
        <taxon>Massarineae</taxon>
        <taxon>Massarinaceae</taxon>
        <taxon>Byssothecium</taxon>
    </lineage>
</organism>
<dbReference type="AlphaFoldDB" id="A0A6A5U1B4"/>
<protein>
    <submittedName>
        <fullName evidence="2">Uncharacterized protein</fullName>
    </submittedName>
</protein>
<keyword evidence="3" id="KW-1185">Reference proteome</keyword>
<accession>A0A6A5U1B4</accession>
<feature type="compositionally biased region" description="Low complexity" evidence="1">
    <location>
        <begin position="390"/>
        <end position="405"/>
    </location>
</feature>
<name>A0A6A5U1B4_9PLEO</name>
<feature type="region of interest" description="Disordered" evidence="1">
    <location>
        <begin position="71"/>
        <end position="111"/>
    </location>
</feature>
<feature type="region of interest" description="Disordered" evidence="1">
    <location>
        <begin position="247"/>
        <end position="413"/>
    </location>
</feature>
<feature type="compositionally biased region" description="Acidic residues" evidence="1">
    <location>
        <begin position="192"/>
        <end position="203"/>
    </location>
</feature>
<reference evidence="2" key="1">
    <citation type="journal article" date="2020" name="Stud. Mycol.">
        <title>101 Dothideomycetes genomes: a test case for predicting lifestyles and emergence of pathogens.</title>
        <authorList>
            <person name="Haridas S."/>
            <person name="Albert R."/>
            <person name="Binder M."/>
            <person name="Bloem J."/>
            <person name="Labutti K."/>
            <person name="Salamov A."/>
            <person name="Andreopoulos B."/>
            <person name="Baker S."/>
            <person name="Barry K."/>
            <person name="Bills G."/>
            <person name="Bluhm B."/>
            <person name="Cannon C."/>
            <person name="Castanera R."/>
            <person name="Culley D."/>
            <person name="Daum C."/>
            <person name="Ezra D."/>
            <person name="Gonzalez J."/>
            <person name="Henrissat B."/>
            <person name="Kuo A."/>
            <person name="Liang C."/>
            <person name="Lipzen A."/>
            <person name="Lutzoni F."/>
            <person name="Magnuson J."/>
            <person name="Mondo S."/>
            <person name="Nolan M."/>
            <person name="Ohm R."/>
            <person name="Pangilinan J."/>
            <person name="Park H.-J."/>
            <person name="Ramirez L."/>
            <person name="Alfaro M."/>
            <person name="Sun H."/>
            <person name="Tritt A."/>
            <person name="Yoshinaga Y."/>
            <person name="Zwiers L.-H."/>
            <person name="Turgeon B."/>
            <person name="Goodwin S."/>
            <person name="Spatafora J."/>
            <person name="Crous P."/>
            <person name="Grigoriev I."/>
        </authorList>
    </citation>
    <scope>NUCLEOTIDE SEQUENCE</scope>
    <source>
        <strain evidence="2">CBS 675.92</strain>
    </source>
</reference>
<dbReference type="EMBL" id="ML976988">
    <property type="protein sequence ID" value="KAF1957739.1"/>
    <property type="molecule type" value="Genomic_DNA"/>
</dbReference>
<sequence>MSDYGDDLSDYGDDWLYIEEEYMVADDLAEHAVQSPPPTTYDDDQLEEWDRYEYFLDIDYASDGYDDVKLEPKNGTGDTKIGKKRKRATTATPVRSRKKHKPVQSHLVGQSGLDMITNSPVVWRSQGDRDARPKVLEENAESYALMKDWREKLANMPKWARQSSHSASPAPTASNGTKLVPTPQAPASYIDIENDGEEEEQEGEGASLDPAAILAVLQERLAAEGGPLSGMNPEQILQFAMRMANGEDAGDEVAGEMADEMLNNMMGDGEGDDEDEEAEANLLSWVAQQRNTTNNATTNGGSSELASASQAPAQAHDNTRPLTPPSSEANRSVRHEDQVTEDIESDAAASAQNKSQEVSNGSRKRKATDTAEVDGLKSAPKKRATRSYEASTAASQARAAPPKATRSSGRSKR</sequence>
<feature type="compositionally biased region" description="Acidic residues" evidence="1">
    <location>
        <begin position="269"/>
        <end position="279"/>
    </location>
</feature>